<keyword evidence="3" id="KW-1185">Reference proteome</keyword>
<dbReference type="EMBL" id="CAJVPZ010011997">
    <property type="protein sequence ID" value="CAG8635573.1"/>
    <property type="molecule type" value="Genomic_DNA"/>
</dbReference>
<feature type="region of interest" description="Disordered" evidence="1">
    <location>
        <begin position="1"/>
        <end position="84"/>
    </location>
</feature>
<gene>
    <name evidence="2" type="ORF">RFULGI_LOCUS7887</name>
</gene>
<proteinExistence type="predicted"/>
<sequence>ECQSDVQKPGEPKEYSKNPEPKRESSRNDINISKTQRAEGILQEPEPKRELSREDVNKKPEPERESLEKKENNISVKKKPPLND</sequence>
<evidence type="ECO:0000313" key="2">
    <source>
        <dbReference type="EMBL" id="CAG8635573.1"/>
    </source>
</evidence>
<dbReference type="Proteomes" id="UP000789396">
    <property type="component" value="Unassembled WGS sequence"/>
</dbReference>
<feature type="non-terminal residue" evidence="2">
    <location>
        <position position="84"/>
    </location>
</feature>
<evidence type="ECO:0000256" key="1">
    <source>
        <dbReference type="SAM" id="MobiDB-lite"/>
    </source>
</evidence>
<dbReference type="AlphaFoldDB" id="A0A9N9DBU2"/>
<evidence type="ECO:0000313" key="3">
    <source>
        <dbReference type="Proteomes" id="UP000789396"/>
    </source>
</evidence>
<name>A0A9N9DBU2_9GLOM</name>
<reference evidence="2" key="1">
    <citation type="submission" date="2021-06" db="EMBL/GenBank/DDBJ databases">
        <authorList>
            <person name="Kallberg Y."/>
            <person name="Tangrot J."/>
            <person name="Rosling A."/>
        </authorList>
    </citation>
    <scope>NUCLEOTIDE SEQUENCE</scope>
    <source>
        <strain evidence="2">IN212</strain>
    </source>
</reference>
<feature type="compositionally biased region" description="Basic and acidic residues" evidence="1">
    <location>
        <begin position="45"/>
        <end position="72"/>
    </location>
</feature>
<accession>A0A9N9DBU2</accession>
<organism evidence="2 3">
    <name type="scientific">Racocetra fulgida</name>
    <dbReference type="NCBI Taxonomy" id="60492"/>
    <lineage>
        <taxon>Eukaryota</taxon>
        <taxon>Fungi</taxon>
        <taxon>Fungi incertae sedis</taxon>
        <taxon>Mucoromycota</taxon>
        <taxon>Glomeromycotina</taxon>
        <taxon>Glomeromycetes</taxon>
        <taxon>Diversisporales</taxon>
        <taxon>Gigasporaceae</taxon>
        <taxon>Racocetra</taxon>
    </lineage>
</organism>
<protein>
    <submittedName>
        <fullName evidence="2">6213_t:CDS:1</fullName>
    </submittedName>
</protein>
<feature type="compositionally biased region" description="Basic and acidic residues" evidence="1">
    <location>
        <begin position="8"/>
        <end position="27"/>
    </location>
</feature>
<comment type="caution">
    <text evidence="2">The sequence shown here is derived from an EMBL/GenBank/DDBJ whole genome shotgun (WGS) entry which is preliminary data.</text>
</comment>